<dbReference type="AlphaFoldDB" id="A0A8H7QNW6"/>
<dbReference type="InterPro" id="IPR036150">
    <property type="entry name" value="Cyt_b/b6_C_sf"/>
</dbReference>
<dbReference type="InterPro" id="IPR027434">
    <property type="entry name" value="Homing_endonucl"/>
</dbReference>
<dbReference type="Gene3D" id="3.10.28.10">
    <property type="entry name" value="Homing endonucleases"/>
    <property type="match status" value="2"/>
</dbReference>
<dbReference type="SUPFAM" id="SSF55608">
    <property type="entry name" value="Homing endonucleases"/>
    <property type="match status" value="1"/>
</dbReference>
<feature type="non-terminal residue" evidence="3">
    <location>
        <position position="1"/>
    </location>
</feature>
<sequence length="172" mass="19892">MPIDKGQHVEEPFITLGQLATGFYFSWFLILVPMIGIIENTLIDLAGEHPNTVIPNRDGPIERRRKSLTANSRLRFEQSTINKDYLFHLYELFKPYCVSAPAERVRTRKDGSKFEGIHTAWYFGTLTLPGFNLFRELFYTAEAYWAMDDGTKHSSGFRLQTDSYSENEVKLL</sequence>
<proteinExistence type="predicted"/>
<keyword evidence="4" id="KW-1185">Reference proteome</keyword>
<keyword evidence="1" id="KW-0472">Membrane</keyword>
<dbReference type="EMBL" id="JAEPRD010000163">
    <property type="protein sequence ID" value="KAG2195739.1"/>
    <property type="molecule type" value="Genomic_DNA"/>
</dbReference>
<feature type="transmembrane region" description="Helical" evidence="1">
    <location>
        <begin position="12"/>
        <end position="32"/>
    </location>
</feature>
<dbReference type="GO" id="GO:0016491">
    <property type="term" value="F:oxidoreductase activity"/>
    <property type="evidence" value="ECO:0007669"/>
    <property type="project" value="InterPro"/>
</dbReference>
<evidence type="ECO:0000313" key="3">
    <source>
        <dbReference type="EMBL" id="KAG2195739.1"/>
    </source>
</evidence>
<organism evidence="3 4">
    <name type="scientific">Mucor saturninus</name>
    <dbReference type="NCBI Taxonomy" id="64648"/>
    <lineage>
        <taxon>Eukaryota</taxon>
        <taxon>Fungi</taxon>
        <taxon>Fungi incertae sedis</taxon>
        <taxon>Mucoromycota</taxon>
        <taxon>Mucoromycotina</taxon>
        <taxon>Mucoromycetes</taxon>
        <taxon>Mucorales</taxon>
        <taxon>Mucorineae</taxon>
        <taxon>Mucoraceae</taxon>
        <taxon>Mucor</taxon>
    </lineage>
</organism>
<dbReference type="SUPFAM" id="SSF81648">
    <property type="entry name" value="a domain/subunit of cytochrome bc1 complex (Ubiquinol-cytochrome c reductase)"/>
    <property type="match status" value="1"/>
</dbReference>
<dbReference type="GO" id="GO:0009055">
    <property type="term" value="F:electron transfer activity"/>
    <property type="evidence" value="ECO:0007669"/>
    <property type="project" value="InterPro"/>
</dbReference>
<keyword evidence="1" id="KW-0812">Transmembrane</keyword>
<evidence type="ECO:0000313" key="4">
    <source>
        <dbReference type="Proteomes" id="UP000603453"/>
    </source>
</evidence>
<dbReference type="InterPro" id="IPR004860">
    <property type="entry name" value="LAGLIDADG_dom"/>
</dbReference>
<keyword evidence="1" id="KW-1133">Transmembrane helix</keyword>
<evidence type="ECO:0000259" key="2">
    <source>
        <dbReference type="Pfam" id="PF03161"/>
    </source>
</evidence>
<comment type="caution">
    <text evidence="3">The sequence shown here is derived from an EMBL/GenBank/DDBJ whole genome shotgun (WGS) entry which is preliminary data.</text>
</comment>
<evidence type="ECO:0000256" key="1">
    <source>
        <dbReference type="SAM" id="Phobius"/>
    </source>
</evidence>
<dbReference type="Pfam" id="PF03161">
    <property type="entry name" value="LAGLIDADG_2"/>
    <property type="match status" value="1"/>
</dbReference>
<name>A0A8H7QNW6_9FUNG</name>
<feature type="domain" description="Homing endonuclease LAGLIDADG" evidence="2">
    <location>
        <begin position="59"/>
        <end position="140"/>
    </location>
</feature>
<dbReference type="GO" id="GO:0016020">
    <property type="term" value="C:membrane"/>
    <property type="evidence" value="ECO:0007669"/>
    <property type="project" value="InterPro"/>
</dbReference>
<dbReference type="Proteomes" id="UP000603453">
    <property type="component" value="Unassembled WGS sequence"/>
</dbReference>
<dbReference type="GO" id="GO:0004519">
    <property type="term" value="F:endonuclease activity"/>
    <property type="evidence" value="ECO:0007669"/>
    <property type="project" value="InterPro"/>
</dbReference>
<dbReference type="OrthoDB" id="2888667at2759"/>
<gene>
    <name evidence="3" type="ORF">INT47_004843</name>
</gene>
<reference evidence="3" key="1">
    <citation type="submission" date="2020-12" db="EMBL/GenBank/DDBJ databases">
        <title>Metabolic potential, ecology and presence of endohyphal bacteria is reflected in genomic diversity of Mucoromycotina.</title>
        <authorList>
            <person name="Muszewska A."/>
            <person name="Okrasinska A."/>
            <person name="Steczkiewicz K."/>
            <person name="Drgas O."/>
            <person name="Orlowska M."/>
            <person name="Perlinska-Lenart U."/>
            <person name="Aleksandrzak-Piekarczyk T."/>
            <person name="Szatraj K."/>
            <person name="Zielenkiewicz U."/>
            <person name="Pilsyk S."/>
            <person name="Malc E."/>
            <person name="Mieczkowski P."/>
            <person name="Kruszewska J.S."/>
            <person name="Biernat P."/>
            <person name="Pawlowska J."/>
        </authorList>
    </citation>
    <scope>NUCLEOTIDE SEQUENCE</scope>
    <source>
        <strain evidence="3">WA0000017839</strain>
    </source>
</reference>
<accession>A0A8H7QNW6</accession>
<protein>
    <recommendedName>
        <fullName evidence="2">Homing endonuclease LAGLIDADG domain-containing protein</fullName>
    </recommendedName>
</protein>